<evidence type="ECO:0000256" key="7">
    <source>
        <dbReference type="SAM" id="Phobius"/>
    </source>
</evidence>
<feature type="transmembrane region" description="Helical" evidence="7">
    <location>
        <begin position="156"/>
        <end position="172"/>
    </location>
</feature>
<organism evidence="9">
    <name type="scientific">marine metagenome</name>
    <dbReference type="NCBI Taxonomy" id="408172"/>
    <lineage>
        <taxon>unclassified sequences</taxon>
        <taxon>metagenomes</taxon>
        <taxon>ecological metagenomes</taxon>
    </lineage>
</organism>
<dbReference type="Gene3D" id="1.20.1250.20">
    <property type="entry name" value="MFS general substrate transporter like domains"/>
    <property type="match status" value="1"/>
</dbReference>
<feature type="transmembrane region" description="Helical" evidence="7">
    <location>
        <begin position="381"/>
        <end position="400"/>
    </location>
</feature>
<dbReference type="InterPro" id="IPR011701">
    <property type="entry name" value="MFS"/>
</dbReference>
<dbReference type="GO" id="GO:0022857">
    <property type="term" value="F:transmembrane transporter activity"/>
    <property type="evidence" value="ECO:0007669"/>
    <property type="project" value="InterPro"/>
</dbReference>
<dbReference type="PANTHER" id="PTHR43414">
    <property type="entry name" value="MULTIDRUG RESISTANCE PROTEIN MDTG"/>
    <property type="match status" value="1"/>
</dbReference>
<keyword evidence="5 7" id="KW-1133">Transmembrane helix</keyword>
<dbReference type="GO" id="GO:0005886">
    <property type="term" value="C:plasma membrane"/>
    <property type="evidence" value="ECO:0007669"/>
    <property type="project" value="UniProtKB-SubCell"/>
</dbReference>
<dbReference type="PROSITE" id="PS50850">
    <property type="entry name" value="MFS"/>
    <property type="match status" value="1"/>
</dbReference>
<evidence type="ECO:0000256" key="4">
    <source>
        <dbReference type="ARBA" id="ARBA00022692"/>
    </source>
</evidence>
<comment type="subcellular location">
    <subcellularLocation>
        <location evidence="1">Cell membrane</location>
        <topology evidence="1">Multi-pass membrane protein</topology>
    </subcellularLocation>
</comment>
<dbReference type="PANTHER" id="PTHR43414:SF6">
    <property type="entry name" value="MULTIDRUG RESISTANCE PROTEIN MDTG"/>
    <property type="match status" value="1"/>
</dbReference>
<feature type="transmembrane region" description="Helical" evidence="7">
    <location>
        <begin position="21"/>
        <end position="43"/>
    </location>
</feature>
<feature type="transmembrane region" description="Helical" evidence="7">
    <location>
        <begin position="114"/>
        <end position="135"/>
    </location>
</feature>
<dbReference type="Pfam" id="PF07690">
    <property type="entry name" value="MFS_1"/>
    <property type="match status" value="1"/>
</dbReference>
<dbReference type="InterPro" id="IPR001958">
    <property type="entry name" value="Tet-R_TetA/multi-R_MdtG-like"/>
</dbReference>
<name>A0A381N9S6_9ZZZZ</name>
<accession>A0A381N9S6</accession>
<keyword evidence="3" id="KW-1003">Cell membrane</keyword>
<feature type="transmembrane region" description="Helical" evidence="7">
    <location>
        <begin position="218"/>
        <end position="237"/>
    </location>
</feature>
<dbReference type="InterPro" id="IPR036259">
    <property type="entry name" value="MFS_trans_sf"/>
</dbReference>
<sequence length="414" mass="43271">MNDLPSKKHQSGHDWWRNQTALTVATFIGSAGFTLVMPFLPLYFRVLGVTDVGAIAVWTGVSVGITPAVAAVMTPLWGRLGDRVGRKPMVARALMSFIVVMSALAFVTAPWQVFALRFLHGVFAGYGALTLAMAAESAPADRMARAIGLVQMSRRLGPAIGPVIGGLVAALFGLRQAFLVAAFLYVVAMVVMLSLYREPPRIFSQPSDDVEPKTVRQVIRYKGLALMMGVIFTMQYVERSLGPVLPLFVGSLGVSMGQVPLWSGILFSLVAGAGAVGNHLCSRVLERYSPGSVILASIFVATGVAAIVSGATQVLLLVAALPLFGLAIGIGSTAAYTIAGQVIPSDAQGVGFGVLSSASMVGLALSPVLSGLLGSVSLRSVFLVDALLLVALGVVGGSSFRRIVAMRDLKPAKS</sequence>
<gene>
    <name evidence="9" type="ORF">METZ01_LOCUS4111</name>
</gene>
<feature type="transmembrane region" description="Helical" evidence="7">
    <location>
        <begin position="314"/>
        <end position="338"/>
    </location>
</feature>
<evidence type="ECO:0000256" key="5">
    <source>
        <dbReference type="ARBA" id="ARBA00022989"/>
    </source>
</evidence>
<dbReference type="EMBL" id="UINC01000214">
    <property type="protein sequence ID" value="SUZ51257.1"/>
    <property type="molecule type" value="Genomic_DNA"/>
</dbReference>
<evidence type="ECO:0000256" key="6">
    <source>
        <dbReference type="ARBA" id="ARBA00023136"/>
    </source>
</evidence>
<evidence type="ECO:0000256" key="1">
    <source>
        <dbReference type="ARBA" id="ARBA00004651"/>
    </source>
</evidence>
<evidence type="ECO:0000256" key="3">
    <source>
        <dbReference type="ARBA" id="ARBA00022475"/>
    </source>
</evidence>
<feature type="transmembrane region" description="Helical" evidence="7">
    <location>
        <begin position="350"/>
        <end position="369"/>
    </location>
</feature>
<feature type="transmembrane region" description="Helical" evidence="7">
    <location>
        <begin position="257"/>
        <end position="276"/>
    </location>
</feature>
<keyword evidence="2" id="KW-0813">Transport</keyword>
<feature type="transmembrane region" description="Helical" evidence="7">
    <location>
        <begin position="178"/>
        <end position="197"/>
    </location>
</feature>
<keyword evidence="6 7" id="KW-0472">Membrane</keyword>
<keyword evidence="4 7" id="KW-0812">Transmembrane</keyword>
<feature type="transmembrane region" description="Helical" evidence="7">
    <location>
        <begin position="288"/>
        <end position="308"/>
    </location>
</feature>
<feature type="domain" description="Major facilitator superfamily (MFS) profile" evidence="8">
    <location>
        <begin position="18"/>
        <end position="404"/>
    </location>
</feature>
<proteinExistence type="predicted"/>
<feature type="transmembrane region" description="Helical" evidence="7">
    <location>
        <begin position="89"/>
        <end position="108"/>
    </location>
</feature>
<dbReference type="AlphaFoldDB" id="A0A381N9S6"/>
<evidence type="ECO:0000256" key="2">
    <source>
        <dbReference type="ARBA" id="ARBA00022448"/>
    </source>
</evidence>
<protein>
    <recommendedName>
        <fullName evidence="8">Major facilitator superfamily (MFS) profile domain-containing protein</fullName>
    </recommendedName>
</protein>
<dbReference type="InterPro" id="IPR020846">
    <property type="entry name" value="MFS_dom"/>
</dbReference>
<feature type="transmembrane region" description="Helical" evidence="7">
    <location>
        <begin position="55"/>
        <end position="77"/>
    </location>
</feature>
<dbReference type="PRINTS" id="PR01035">
    <property type="entry name" value="TCRTETA"/>
</dbReference>
<evidence type="ECO:0000259" key="8">
    <source>
        <dbReference type="PROSITE" id="PS50850"/>
    </source>
</evidence>
<evidence type="ECO:0000313" key="9">
    <source>
        <dbReference type="EMBL" id="SUZ51257.1"/>
    </source>
</evidence>
<dbReference type="SUPFAM" id="SSF103473">
    <property type="entry name" value="MFS general substrate transporter"/>
    <property type="match status" value="1"/>
</dbReference>
<reference evidence="9" key="1">
    <citation type="submission" date="2018-05" db="EMBL/GenBank/DDBJ databases">
        <authorList>
            <person name="Lanie J.A."/>
            <person name="Ng W.-L."/>
            <person name="Kazmierczak K.M."/>
            <person name="Andrzejewski T.M."/>
            <person name="Davidsen T.M."/>
            <person name="Wayne K.J."/>
            <person name="Tettelin H."/>
            <person name="Glass J.I."/>
            <person name="Rusch D."/>
            <person name="Podicherti R."/>
            <person name="Tsui H.-C.T."/>
            <person name="Winkler M.E."/>
        </authorList>
    </citation>
    <scope>NUCLEOTIDE SEQUENCE</scope>
</reference>